<accession>A0ACB5S9K3</accession>
<gene>
    <name evidence="1" type="primary">g3930</name>
    <name evidence="1" type="ORF">NpPPO83_00003930</name>
</gene>
<dbReference type="EMBL" id="BSXG01000206">
    <property type="protein sequence ID" value="GME31427.1"/>
    <property type="molecule type" value="Genomic_DNA"/>
</dbReference>
<proteinExistence type="predicted"/>
<dbReference type="Proteomes" id="UP001165186">
    <property type="component" value="Unassembled WGS sequence"/>
</dbReference>
<evidence type="ECO:0000313" key="1">
    <source>
        <dbReference type="EMBL" id="GME31427.1"/>
    </source>
</evidence>
<protein>
    <submittedName>
        <fullName evidence="1">Cytochrome p450 protein</fullName>
    </submittedName>
</protein>
<name>A0ACB5S9K3_9PEZI</name>
<evidence type="ECO:0000313" key="2">
    <source>
        <dbReference type="Proteomes" id="UP001165186"/>
    </source>
</evidence>
<sequence length="520" mass="58721">MDTLTSNASASLPLSASDASIDFTKKAVALVLLVITFLGYWVGSAEKAYRGFKLVGKAKGEWSNKPAKERWAKNSVEIVQKGLDEAGGKPFQVITPQGPLIVLPIEYLDDVKSNEHFSLMNFAKRDFFANYPGLEVFGSNDDIFATVVRQKLTQSLGGLTATLAEETKMLLEEELGKADDWKDASFNHVAEAVASRLSSLVFLGRPLCRNKDWLSISVSYTIHCIRTIRKFSTFHPLLRPFVFRFLAEARQLQQQRAAAKRIIEPEVLARRKARFAAQQAGEKYESKDAVSWFEDVAAGRPYDYVSSQLSLATAAIHTTSSTLLIVMYDILRHPELIAPLREEAARVLREDGGWKKTSLYKMRLLDSVMKESVRVTTVSPFAMRRYADREVTLFDGTRIPKGAYFLVSCTHLLNPSNFGDDGDKFDGYRFVKLREQDGQESRWQFVTTGQDNMRFGHGIHACPGRFFASNEIKIAIAHLLLNYDWRFKGDPPKGRSGEYEYVPDPRTVVQFRSREPEVKL</sequence>
<reference evidence="1" key="1">
    <citation type="submission" date="2024-09" db="EMBL/GenBank/DDBJ databases">
        <title>Draft Genome Sequences of Neofusicoccum parvum.</title>
        <authorList>
            <person name="Ashida A."/>
            <person name="Camagna M."/>
            <person name="Tanaka A."/>
            <person name="Takemoto D."/>
        </authorList>
    </citation>
    <scope>NUCLEOTIDE SEQUENCE</scope>
    <source>
        <strain evidence="1">PPO83</strain>
    </source>
</reference>
<comment type="caution">
    <text evidence="1">The sequence shown here is derived from an EMBL/GenBank/DDBJ whole genome shotgun (WGS) entry which is preliminary data.</text>
</comment>
<keyword evidence="2" id="KW-1185">Reference proteome</keyword>
<organism evidence="1 2">
    <name type="scientific">Neofusicoccum parvum</name>
    <dbReference type="NCBI Taxonomy" id="310453"/>
    <lineage>
        <taxon>Eukaryota</taxon>
        <taxon>Fungi</taxon>
        <taxon>Dikarya</taxon>
        <taxon>Ascomycota</taxon>
        <taxon>Pezizomycotina</taxon>
        <taxon>Dothideomycetes</taxon>
        <taxon>Dothideomycetes incertae sedis</taxon>
        <taxon>Botryosphaeriales</taxon>
        <taxon>Botryosphaeriaceae</taxon>
        <taxon>Neofusicoccum</taxon>
    </lineage>
</organism>